<dbReference type="AlphaFoldDB" id="A0A1J5RIX9"/>
<organism evidence="9">
    <name type="scientific">mine drainage metagenome</name>
    <dbReference type="NCBI Taxonomy" id="410659"/>
    <lineage>
        <taxon>unclassified sequences</taxon>
        <taxon>metagenomes</taxon>
        <taxon>ecological metagenomes</taxon>
    </lineage>
</organism>
<evidence type="ECO:0000259" key="8">
    <source>
        <dbReference type="PROSITE" id="PS51007"/>
    </source>
</evidence>
<evidence type="ECO:0000313" key="9">
    <source>
        <dbReference type="EMBL" id="OIQ96080.1"/>
    </source>
</evidence>
<keyword evidence="5 9" id="KW-0560">Oxidoreductase</keyword>
<keyword evidence="3" id="KW-0479">Metal-binding</keyword>
<protein>
    <submittedName>
        <fullName evidence="9">Methylamine utilization protein MauG</fullName>
        <ecNumber evidence="9">1.-.-.-</ecNumber>
    </submittedName>
</protein>
<dbReference type="Gene3D" id="1.10.760.10">
    <property type="entry name" value="Cytochrome c-like domain"/>
    <property type="match status" value="2"/>
</dbReference>
<evidence type="ECO:0000256" key="3">
    <source>
        <dbReference type="ARBA" id="ARBA00022723"/>
    </source>
</evidence>
<sequence length="469" mass="51513">MTRSLARAALAALSAVTLRAGVAGAAAPATPLHEPGPPSASWMLAHGENPHPVRLVLPPHRPLSAAAQLGRKLFFDPALSGSGKLSCASCHRPDHAYAPANTLSVQLGGGRMTRHGVRAVPSLEYLYRQQNFSIGPDNEENETVTLRQLVALGQQARRVRKTAHDTQAAAANLVPQGGLFWDGRVNTLQQQADGPLFNPLEMDGGNTAIVASKLKQAPYAHDFVRLFGAGVFRDPKLAVAEALFALSRYQIEDPSFHPFTSKYDAWLQGKARFTPAQMRGYLAFNDPKKGDCAACHLDQPTRDGLPPLFTDTQYEALGVPRNPAIPANRDPRYFDLGLCGPYRTDLAKQTQYCGMFLTPTLRNVATRHAFFHNGVYHTLKQVLDFYDFRDTAPRKIYPAAPDGRVEKFDDLPPQDRANVDRVDPPLNRKRGEPPAMSARDMRDIIAFLKTLNDGDTTPRGMPARIARSR</sequence>
<keyword evidence="4" id="KW-0732">Signal</keyword>
<accession>A0A1J5RIX9</accession>
<feature type="domain" description="Cytochrome c" evidence="8">
    <location>
        <begin position="275"/>
        <end position="452"/>
    </location>
</feature>
<dbReference type="GO" id="GO:0030313">
    <property type="term" value="C:cell envelope"/>
    <property type="evidence" value="ECO:0007669"/>
    <property type="project" value="UniProtKB-SubCell"/>
</dbReference>
<dbReference type="InterPro" id="IPR009056">
    <property type="entry name" value="Cyt_c-like_dom"/>
</dbReference>
<dbReference type="GO" id="GO:0020037">
    <property type="term" value="F:heme binding"/>
    <property type="evidence" value="ECO:0007669"/>
    <property type="project" value="InterPro"/>
</dbReference>
<keyword evidence="2" id="KW-0349">Heme</keyword>
<reference evidence="9" key="1">
    <citation type="submission" date="2016-10" db="EMBL/GenBank/DDBJ databases">
        <title>Sequence of Gallionella enrichment culture.</title>
        <authorList>
            <person name="Poehlein A."/>
            <person name="Muehling M."/>
            <person name="Daniel R."/>
        </authorList>
    </citation>
    <scope>NUCLEOTIDE SEQUENCE</scope>
</reference>
<dbReference type="InterPro" id="IPR036909">
    <property type="entry name" value="Cyt_c-like_dom_sf"/>
</dbReference>
<dbReference type="PANTHER" id="PTHR30600">
    <property type="entry name" value="CYTOCHROME C PEROXIDASE-RELATED"/>
    <property type="match status" value="1"/>
</dbReference>
<dbReference type="PROSITE" id="PS51007">
    <property type="entry name" value="CYTC"/>
    <property type="match status" value="1"/>
</dbReference>
<dbReference type="InterPro" id="IPR051395">
    <property type="entry name" value="Cytochrome_c_Peroxidase/MauG"/>
</dbReference>
<dbReference type="EC" id="1.-.-.-" evidence="9"/>
<dbReference type="GO" id="GO:0009055">
    <property type="term" value="F:electron transfer activity"/>
    <property type="evidence" value="ECO:0007669"/>
    <property type="project" value="InterPro"/>
</dbReference>
<dbReference type="InterPro" id="IPR004852">
    <property type="entry name" value="Di-haem_cyt_c_peroxidsae"/>
</dbReference>
<dbReference type="GO" id="GO:0046872">
    <property type="term" value="F:metal ion binding"/>
    <property type="evidence" value="ECO:0007669"/>
    <property type="project" value="UniProtKB-KW"/>
</dbReference>
<gene>
    <name evidence="9" type="primary">mauG_4</name>
    <name evidence="9" type="ORF">GALL_219580</name>
</gene>
<keyword evidence="6" id="KW-0408">Iron</keyword>
<evidence type="ECO:0000256" key="7">
    <source>
        <dbReference type="SAM" id="MobiDB-lite"/>
    </source>
</evidence>
<dbReference type="PANTHER" id="PTHR30600:SF10">
    <property type="entry name" value="BLL6722 PROTEIN"/>
    <property type="match status" value="1"/>
</dbReference>
<name>A0A1J5RIX9_9ZZZZ</name>
<dbReference type="GO" id="GO:0004130">
    <property type="term" value="F:cytochrome-c peroxidase activity"/>
    <property type="evidence" value="ECO:0007669"/>
    <property type="project" value="TreeGrafter"/>
</dbReference>
<dbReference type="Pfam" id="PF03150">
    <property type="entry name" value="CCP_MauG"/>
    <property type="match status" value="1"/>
</dbReference>
<evidence type="ECO:0000256" key="2">
    <source>
        <dbReference type="ARBA" id="ARBA00022617"/>
    </source>
</evidence>
<proteinExistence type="predicted"/>
<comment type="caution">
    <text evidence="9">The sequence shown here is derived from an EMBL/GenBank/DDBJ whole genome shotgun (WGS) entry which is preliminary data.</text>
</comment>
<evidence type="ECO:0000256" key="4">
    <source>
        <dbReference type="ARBA" id="ARBA00022729"/>
    </source>
</evidence>
<feature type="region of interest" description="Disordered" evidence="7">
    <location>
        <begin position="403"/>
        <end position="435"/>
    </location>
</feature>
<evidence type="ECO:0000256" key="6">
    <source>
        <dbReference type="ARBA" id="ARBA00023004"/>
    </source>
</evidence>
<dbReference type="EMBL" id="MLJW01000155">
    <property type="protein sequence ID" value="OIQ96080.1"/>
    <property type="molecule type" value="Genomic_DNA"/>
</dbReference>
<evidence type="ECO:0000256" key="5">
    <source>
        <dbReference type="ARBA" id="ARBA00023002"/>
    </source>
</evidence>
<comment type="subcellular location">
    <subcellularLocation>
        <location evidence="1">Cell envelope</location>
    </subcellularLocation>
</comment>
<evidence type="ECO:0000256" key="1">
    <source>
        <dbReference type="ARBA" id="ARBA00004196"/>
    </source>
</evidence>
<dbReference type="SUPFAM" id="SSF46626">
    <property type="entry name" value="Cytochrome c"/>
    <property type="match status" value="2"/>
</dbReference>